<dbReference type="InterPro" id="IPR011112">
    <property type="entry name" value="Rho-like_N"/>
</dbReference>
<dbReference type="GO" id="GO:0006353">
    <property type="term" value="P:DNA-templated transcription termination"/>
    <property type="evidence" value="ECO:0007669"/>
    <property type="project" value="InterPro"/>
</dbReference>
<feature type="domain" description="Rho termination factor-like N-terminal" evidence="2">
    <location>
        <begin position="268"/>
        <end position="298"/>
    </location>
</feature>
<reference evidence="3" key="1">
    <citation type="journal article" date="2017" name="Nature">
        <title>The genome of Chenopodium quinoa.</title>
        <authorList>
            <person name="Jarvis D.E."/>
            <person name="Ho Y.S."/>
            <person name="Lightfoot D.J."/>
            <person name="Schmoeckel S.M."/>
            <person name="Li B."/>
            <person name="Borm T.J.A."/>
            <person name="Ohyanagi H."/>
            <person name="Mineta K."/>
            <person name="Michell C.T."/>
            <person name="Saber N."/>
            <person name="Kharbatia N.M."/>
            <person name="Rupper R.R."/>
            <person name="Sharp A.R."/>
            <person name="Dally N."/>
            <person name="Boughton B.A."/>
            <person name="Woo Y.H."/>
            <person name="Gao G."/>
            <person name="Schijlen E.G.W.M."/>
            <person name="Guo X."/>
            <person name="Momin A.A."/>
            <person name="Negrao S."/>
            <person name="Al-Babili S."/>
            <person name="Gehring C."/>
            <person name="Roessner U."/>
            <person name="Jung C."/>
            <person name="Murphy K."/>
            <person name="Arold S.T."/>
            <person name="Gojobori T."/>
            <person name="van der Linden C.G."/>
            <person name="van Loo E.N."/>
            <person name="Jellen E.N."/>
            <person name="Maughan P.J."/>
            <person name="Tester M."/>
        </authorList>
    </citation>
    <scope>NUCLEOTIDE SEQUENCE [LARGE SCALE GENOMIC DNA]</scope>
    <source>
        <strain evidence="3">cv. PI 614886</strain>
    </source>
</reference>
<dbReference type="PANTHER" id="PTHR34449">
    <property type="entry name" value="RHO TERMINATION FACTOR"/>
    <property type="match status" value="1"/>
</dbReference>
<accession>A0A803LF88</accession>
<feature type="region of interest" description="Disordered" evidence="1">
    <location>
        <begin position="164"/>
        <end position="231"/>
    </location>
</feature>
<dbReference type="OMA" id="PRIKFQP"/>
<proteinExistence type="predicted"/>
<feature type="compositionally biased region" description="Basic and acidic residues" evidence="1">
    <location>
        <begin position="180"/>
        <end position="196"/>
    </location>
</feature>
<reference evidence="3" key="2">
    <citation type="submission" date="2021-03" db="UniProtKB">
        <authorList>
            <consortium name="EnsemblPlants"/>
        </authorList>
    </citation>
    <scope>IDENTIFICATION</scope>
</reference>
<evidence type="ECO:0000256" key="1">
    <source>
        <dbReference type="SAM" id="MobiDB-lite"/>
    </source>
</evidence>
<name>A0A803LF88_CHEQI</name>
<dbReference type="EnsemblPlants" id="AUR62011844-RA">
    <property type="protein sequence ID" value="AUR62011844-RA:cds"/>
    <property type="gene ID" value="AUR62011844"/>
</dbReference>
<dbReference type="AlphaFoldDB" id="A0A803LF88"/>
<dbReference type="Proteomes" id="UP000596660">
    <property type="component" value="Unplaced"/>
</dbReference>
<sequence length="306" mass="34787">MQMCGKSLEWKGFKSLSAVRAMDHLRAPLSRAWEFLEGQSFICQANNGGYRRNPDFPRHNRSGYSRNRNRLNEEKDSSENLDESEFLSTKNGPLLSLSNSPKSQATATPGPREREIVELFKKVQAQLRQRAVVKEEKKLEAVKGQNKESETVDSLLKLLRKHSVEQGKRKVNGGGANDFNFDHPRQSGQSNEEKSKSFFSSSSIVREEPQETNKPSFTRPPSEFRRRSPVPRIKYEPIVSHSDLDAELLDAEEDFIDEEDAEKEHTEDLNAMKLTELRALAKSRGMKGFSKLKKSELVGLLSDDSM</sequence>
<dbReference type="PANTHER" id="PTHR34449:SF5">
    <property type="entry name" value="ATP BINDING _ ATPASE"/>
    <property type="match status" value="1"/>
</dbReference>
<dbReference type="Gramene" id="AUR62011844-RA">
    <property type="protein sequence ID" value="AUR62011844-RA:cds"/>
    <property type="gene ID" value="AUR62011844"/>
</dbReference>
<feature type="region of interest" description="Disordered" evidence="1">
    <location>
        <begin position="47"/>
        <end position="112"/>
    </location>
</feature>
<dbReference type="Pfam" id="PF07498">
    <property type="entry name" value="Rho_N"/>
    <property type="match status" value="1"/>
</dbReference>
<protein>
    <recommendedName>
        <fullName evidence="2">Rho termination factor-like N-terminal domain-containing protein</fullName>
    </recommendedName>
</protein>
<evidence type="ECO:0000259" key="2">
    <source>
        <dbReference type="Pfam" id="PF07498"/>
    </source>
</evidence>
<organism evidence="3 4">
    <name type="scientific">Chenopodium quinoa</name>
    <name type="common">Quinoa</name>
    <dbReference type="NCBI Taxonomy" id="63459"/>
    <lineage>
        <taxon>Eukaryota</taxon>
        <taxon>Viridiplantae</taxon>
        <taxon>Streptophyta</taxon>
        <taxon>Embryophyta</taxon>
        <taxon>Tracheophyta</taxon>
        <taxon>Spermatophyta</taxon>
        <taxon>Magnoliopsida</taxon>
        <taxon>eudicotyledons</taxon>
        <taxon>Gunneridae</taxon>
        <taxon>Pentapetalae</taxon>
        <taxon>Caryophyllales</taxon>
        <taxon>Chenopodiaceae</taxon>
        <taxon>Chenopodioideae</taxon>
        <taxon>Atripliceae</taxon>
        <taxon>Chenopodium</taxon>
    </lineage>
</organism>
<evidence type="ECO:0000313" key="4">
    <source>
        <dbReference type="Proteomes" id="UP000596660"/>
    </source>
</evidence>
<keyword evidence="4" id="KW-1185">Reference proteome</keyword>
<evidence type="ECO:0000313" key="3">
    <source>
        <dbReference type="EnsemblPlants" id="AUR62011844-RA:cds"/>
    </source>
</evidence>
<feature type="compositionally biased region" description="Polar residues" evidence="1">
    <location>
        <begin position="86"/>
        <end position="107"/>
    </location>
</feature>